<dbReference type="SFLD" id="SFLDS00003">
    <property type="entry name" value="Haloacid_Dehalogenase"/>
    <property type="match status" value="1"/>
</dbReference>
<dbReference type="Gene3D" id="3.40.50.1000">
    <property type="entry name" value="HAD superfamily/HAD-like"/>
    <property type="match status" value="1"/>
</dbReference>
<organism evidence="1 2">
    <name type="scientific">Actinoplanes sichuanensis</name>
    <dbReference type="NCBI Taxonomy" id="512349"/>
    <lineage>
        <taxon>Bacteria</taxon>
        <taxon>Bacillati</taxon>
        <taxon>Actinomycetota</taxon>
        <taxon>Actinomycetes</taxon>
        <taxon>Micromonosporales</taxon>
        <taxon>Micromonosporaceae</taxon>
        <taxon>Actinoplanes</taxon>
    </lineage>
</organism>
<dbReference type="SUPFAM" id="SSF56784">
    <property type="entry name" value="HAD-like"/>
    <property type="match status" value="1"/>
</dbReference>
<dbReference type="PANTHER" id="PTHR43434:SF1">
    <property type="entry name" value="PHOSPHOGLYCOLATE PHOSPHATASE"/>
    <property type="match status" value="1"/>
</dbReference>
<evidence type="ECO:0000313" key="1">
    <source>
        <dbReference type="EMBL" id="MFD1374130.1"/>
    </source>
</evidence>
<dbReference type="EC" id="3.-.-.-" evidence="1"/>
<keyword evidence="1" id="KW-0378">Hydrolase</keyword>
<dbReference type="InterPro" id="IPR023198">
    <property type="entry name" value="PGP-like_dom2"/>
</dbReference>
<proteinExistence type="predicted"/>
<dbReference type="RefSeq" id="WP_317794268.1">
    <property type="nucleotide sequence ID" value="NZ_AP028461.1"/>
</dbReference>
<protein>
    <submittedName>
        <fullName evidence="1">HAD family hydrolase</fullName>
        <ecNumber evidence="1">3.-.-.-</ecNumber>
    </submittedName>
</protein>
<dbReference type="InterPro" id="IPR050155">
    <property type="entry name" value="HAD-like_hydrolase_sf"/>
</dbReference>
<dbReference type="PANTHER" id="PTHR43434">
    <property type="entry name" value="PHOSPHOGLYCOLATE PHOSPHATASE"/>
    <property type="match status" value="1"/>
</dbReference>
<dbReference type="Gene3D" id="1.10.150.240">
    <property type="entry name" value="Putative phosphatase, domain 2"/>
    <property type="match status" value="1"/>
</dbReference>
<dbReference type="SFLD" id="SFLDG01129">
    <property type="entry name" value="C1.5:_HAD__Beta-PGM__Phosphata"/>
    <property type="match status" value="1"/>
</dbReference>
<dbReference type="InterPro" id="IPR023214">
    <property type="entry name" value="HAD_sf"/>
</dbReference>
<accession>A0ABW4AV73</accession>
<comment type="caution">
    <text evidence="1">The sequence shown here is derived from an EMBL/GenBank/DDBJ whole genome shotgun (WGS) entry which is preliminary data.</text>
</comment>
<evidence type="ECO:0000313" key="2">
    <source>
        <dbReference type="Proteomes" id="UP001597183"/>
    </source>
</evidence>
<gene>
    <name evidence="1" type="ORF">ACFQ5G_53130</name>
</gene>
<dbReference type="Pfam" id="PF00702">
    <property type="entry name" value="Hydrolase"/>
    <property type="match status" value="1"/>
</dbReference>
<dbReference type="EMBL" id="JBHTMK010000079">
    <property type="protein sequence ID" value="MFD1374130.1"/>
    <property type="molecule type" value="Genomic_DNA"/>
</dbReference>
<dbReference type="GO" id="GO:0016787">
    <property type="term" value="F:hydrolase activity"/>
    <property type="evidence" value="ECO:0007669"/>
    <property type="project" value="UniProtKB-KW"/>
</dbReference>
<reference evidence="2" key="1">
    <citation type="journal article" date="2019" name="Int. J. Syst. Evol. Microbiol.">
        <title>The Global Catalogue of Microorganisms (GCM) 10K type strain sequencing project: providing services to taxonomists for standard genome sequencing and annotation.</title>
        <authorList>
            <consortium name="The Broad Institute Genomics Platform"/>
            <consortium name="The Broad Institute Genome Sequencing Center for Infectious Disease"/>
            <person name="Wu L."/>
            <person name="Ma J."/>
        </authorList>
    </citation>
    <scope>NUCLEOTIDE SEQUENCE [LARGE SCALE GENOMIC DNA]</scope>
    <source>
        <strain evidence="2">CCM 7526</strain>
    </source>
</reference>
<name>A0ABW4AV73_9ACTN</name>
<dbReference type="Proteomes" id="UP001597183">
    <property type="component" value="Unassembled WGS sequence"/>
</dbReference>
<sequence length="221" mass="23645">MTVRHIVWDWNGTILGDGGALIAATVDALVACGFPAITRADYQRHHCQPIPLFYERLAGRALDAGEQQRLDECFRVAYARHRRTAALTADASAALRRWAATGATQSLLSMYPHTELVALVTAAGIGRYFVRVDGSVGADLASKAPHLARHLQRLGLAAEQVVLVGDSVDDALAARECGLRCVIYHAGDDALHAREHVTALGVPVVSSLQAAVDVALGDHRI</sequence>
<keyword evidence="2" id="KW-1185">Reference proteome</keyword>
<dbReference type="InterPro" id="IPR036412">
    <property type="entry name" value="HAD-like_sf"/>
</dbReference>